<protein>
    <recommendedName>
        <fullName evidence="1">F-box domain-containing protein</fullName>
    </recommendedName>
</protein>
<dbReference type="EMBL" id="GHES01003250">
    <property type="protein sequence ID" value="MPA33809.1"/>
    <property type="molecule type" value="Transcribed_RNA"/>
</dbReference>
<dbReference type="PROSITE" id="PS50181">
    <property type="entry name" value="FBOX"/>
    <property type="match status" value="1"/>
</dbReference>
<accession>A0A5B6YQ60</accession>
<dbReference type="Pfam" id="PF00646">
    <property type="entry name" value="F-box"/>
    <property type="match status" value="1"/>
</dbReference>
<dbReference type="SUPFAM" id="SSF81383">
    <property type="entry name" value="F-box domain"/>
    <property type="match status" value="1"/>
</dbReference>
<name>A0A5B6YQ60_DAVIN</name>
<organism evidence="2">
    <name type="scientific">Davidia involucrata</name>
    <name type="common">Dove tree</name>
    <dbReference type="NCBI Taxonomy" id="16924"/>
    <lineage>
        <taxon>Eukaryota</taxon>
        <taxon>Viridiplantae</taxon>
        <taxon>Streptophyta</taxon>
        <taxon>Embryophyta</taxon>
        <taxon>Tracheophyta</taxon>
        <taxon>Spermatophyta</taxon>
        <taxon>Magnoliopsida</taxon>
        <taxon>eudicotyledons</taxon>
        <taxon>Gunneridae</taxon>
        <taxon>Pentapetalae</taxon>
        <taxon>asterids</taxon>
        <taxon>Cornales</taxon>
        <taxon>Nyssaceae</taxon>
        <taxon>Davidia</taxon>
    </lineage>
</organism>
<proteinExistence type="predicted"/>
<gene>
    <name evidence="2" type="ORF">Din_003250</name>
</gene>
<dbReference type="CDD" id="cd22157">
    <property type="entry name" value="F-box_AtFBW1-like"/>
    <property type="match status" value="1"/>
</dbReference>
<reference evidence="2" key="1">
    <citation type="submission" date="2019-08" db="EMBL/GenBank/DDBJ databases">
        <title>Reference gene set and small RNA set construction with multiple tissues from Davidia involucrata Baill.</title>
        <authorList>
            <person name="Yang H."/>
            <person name="Zhou C."/>
            <person name="Li G."/>
            <person name="Wang J."/>
            <person name="Gao P."/>
            <person name="Wang M."/>
            <person name="Wang R."/>
            <person name="Zhao Y."/>
        </authorList>
    </citation>
    <scope>NUCLEOTIDE SEQUENCE</scope>
    <source>
        <tissue evidence="2">Mixed with DoveR01_LX</tissue>
    </source>
</reference>
<sequence>MLPNCDLPGEIMVEILSRLPVKSLIRFRCVCKSWYPLLTNPNFIIMHLNHSKFSTTNDSHKLVVRLHNRFTYFTVFSLYCGEPLSDSPVDLHIPFTADIYDLGIVGSCNGLLCVLLEQDTVLWNPATRQFRFLPELECPVWPISMGFGFHPNTDDYKFVRIASYEDAPLMITQVEVYTFSSNSWKEIEVAVPGLIFENSSTASLQNGFLHWMAYGTDREIIVSFDLGDEVFREIAVPDSHGISFEINRKLSVLKESLSVIVYSTAEEKNICFDIWVMNEYGVEESWTKQFTVGPLLTVSKPLGFWKNGEVIFNYEENLNNVLFLYDPSAQEMKDFLTHGTEYSYEVYNYVESLVLI</sequence>
<dbReference type="AlphaFoldDB" id="A0A5B6YQ60"/>
<evidence type="ECO:0000313" key="2">
    <source>
        <dbReference type="EMBL" id="MPA33809.1"/>
    </source>
</evidence>
<dbReference type="PANTHER" id="PTHR31672:SF10">
    <property type="entry name" value="F-BOX DOMAIN-CONTAINING PROTEIN"/>
    <property type="match status" value="1"/>
</dbReference>
<dbReference type="InterPro" id="IPR001810">
    <property type="entry name" value="F-box_dom"/>
</dbReference>
<dbReference type="SMART" id="SM00256">
    <property type="entry name" value="FBOX"/>
    <property type="match status" value="1"/>
</dbReference>
<dbReference type="Gene3D" id="1.20.1280.50">
    <property type="match status" value="1"/>
</dbReference>
<evidence type="ECO:0000259" key="1">
    <source>
        <dbReference type="PROSITE" id="PS50181"/>
    </source>
</evidence>
<dbReference type="InterPro" id="IPR006527">
    <property type="entry name" value="F-box-assoc_dom_typ1"/>
</dbReference>
<dbReference type="PANTHER" id="PTHR31672">
    <property type="entry name" value="BNACNNG10540D PROTEIN"/>
    <property type="match status" value="1"/>
</dbReference>
<dbReference type="Pfam" id="PF07734">
    <property type="entry name" value="FBA_1"/>
    <property type="match status" value="1"/>
</dbReference>
<dbReference type="InterPro" id="IPR036047">
    <property type="entry name" value="F-box-like_dom_sf"/>
</dbReference>
<dbReference type="NCBIfam" id="TIGR01640">
    <property type="entry name" value="F_box_assoc_1"/>
    <property type="match status" value="1"/>
</dbReference>
<dbReference type="InterPro" id="IPR050796">
    <property type="entry name" value="SCF_F-box_component"/>
</dbReference>
<dbReference type="InterPro" id="IPR017451">
    <property type="entry name" value="F-box-assoc_interact_dom"/>
</dbReference>
<feature type="domain" description="F-box" evidence="1">
    <location>
        <begin position="1"/>
        <end position="48"/>
    </location>
</feature>